<dbReference type="EMBL" id="KN839676">
    <property type="protein sequence ID" value="KIJ89490.1"/>
    <property type="molecule type" value="Genomic_DNA"/>
</dbReference>
<dbReference type="Proteomes" id="UP000054477">
    <property type="component" value="Unassembled WGS sequence"/>
</dbReference>
<protein>
    <submittedName>
        <fullName evidence="2">Uncharacterized protein</fullName>
    </submittedName>
</protein>
<evidence type="ECO:0000313" key="2">
    <source>
        <dbReference type="EMBL" id="KIJ89490.1"/>
    </source>
</evidence>
<feature type="transmembrane region" description="Helical" evidence="1">
    <location>
        <begin position="35"/>
        <end position="58"/>
    </location>
</feature>
<reference evidence="2 3" key="1">
    <citation type="submission" date="2014-04" db="EMBL/GenBank/DDBJ databases">
        <authorList>
            <consortium name="DOE Joint Genome Institute"/>
            <person name="Kuo A."/>
            <person name="Kohler A."/>
            <person name="Nagy L.G."/>
            <person name="Floudas D."/>
            <person name="Copeland A."/>
            <person name="Barry K.W."/>
            <person name="Cichocki N."/>
            <person name="Veneault-Fourrey C."/>
            <person name="LaButti K."/>
            <person name="Lindquist E.A."/>
            <person name="Lipzen A."/>
            <person name="Lundell T."/>
            <person name="Morin E."/>
            <person name="Murat C."/>
            <person name="Sun H."/>
            <person name="Tunlid A."/>
            <person name="Henrissat B."/>
            <person name="Grigoriev I.V."/>
            <person name="Hibbett D.S."/>
            <person name="Martin F."/>
            <person name="Nordberg H.P."/>
            <person name="Cantor M.N."/>
            <person name="Hua S.X."/>
        </authorList>
    </citation>
    <scope>NUCLEOTIDE SEQUENCE [LARGE SCALE GENOMIC DNA]</scope>
    <source>
        <strain evidence="2 3">LaAM-08-1</strain>
    </source>
</reference>
<reference evidence="3" key="2">
    <citation type="submission" date="2015-01" db="EMBL/GenBank/DDBJ databases">
        <title>Evolutionary Origins and Diversification of the Mycorrhizal Mutualists.</title>
        <authorList>
            <consortium name="DOE Joint Genome Institute"/>
            <consortium name="Mycorrhizal Genomics Consortium"/>
            <person name="Kohler A."/>
            <person name="Kuo A."/>
            <person name="Nagy L.G."/>
            <person name="Floudas D."/>
            <person name="Copeland A."/>
            <person name="Barry K.W."/>
            <person name="Cichocki N."/>
            <person name="Veneault-Fourrey C."/>
            <person name="LaButti K."/>
            <person name="Lindquist E.A."/>
            <person name="Lipzen A."/>
            <person name="Lundell T."/>
            <person name="Morin E."/>
            <person name="Murat C."/>
            <person name="Riley R."/>
            <person name="Ohm R."/>
            <person name="Sun H."/>
            <person name="Tunlid A."/>
            <person name="Henrissat B."/>
            <person name="Grigoriev I.V."/>
            <person name="Hibbett D.S."/>
            <person name="Martin F."/>
        </authorList>
    </citation>
    <scope>NUCLEOTIDE SEQUENCE [LARGE SCALE GENOMIC DNA]</scope>
    <source>
        <strain evidence="3">LaAM-08-1</strain>
    </source>
</reference>
<dbReference type="AlphaFoldDB" id="A0A0C9WKJ7"/>
<evidence type="ECO:0000256" key="1">
    <source>
        <dbReference type="SAM" id="Phobius"/>
    </source>
</evidence>
<keyword evidence="1" id="KW-1133">Transmembrane helix</keyword>
<feature type="non-terminal residue" evidence="2">
    <location>
        <position position="1"/>
    </location>
</feature>
<proteinExistence type="predicted"/>
<keyword evidence="3" id="KW-1185">Reference proteome</keyword>
<gene>
    <name evidence="2" type="ORF">K443DRAFT_117919</name>
</gene>
<accession>A0A0C9WKJ7</accession>
<name>A0A0C9WKJ7_9AGAR</name>
<keyword evidence="1" id="KW-0812">Transmembrane</keyword>
<sequence length="73" mass="8395">KRQEVHVPVFWRYVAFSGLVGPKESRGARSNVPEMFRIFCFGIIIVYIPVFGSATWTLKPIIKDSKKPNEKVK</sequence>
<keyword evidence="1" id="KW-0472">Membrane</keyword>
<evidence type="ECO:0000313" key="3">
    <source>
        <dbReference type="Proteomes" id="UP000054477"/>
    </source>
</evidence>
<dbReference type="HOGENOM" id="CLU_2711595_0_0_1"/>
<feature type="non-terminal residue" evidence="2">
    <location>
        <position position="73"/>
    </location>
</feature>
<organism evidence="2 3">
    <name type="scientific">Laccaria amethystina LaAM-08-1</name>
    <dbReference type="NCBI Taxonomy" id="1095629"/>
    <lineage>
        <taxon>Eukaryota</taxon>
        <taxon>Fungi</taxon>
        <taxon>Dikarya</taxon>
        <taxon>Basidiomycota</taxon>
        <taxon>Agaricomycotina</taxon>
        <taxon>Agaricomycetes</taxon>
        <taxon>Agaricomycetidae</taxon>
        <taxon>Agaricales</taxon>
        <taxon>Agaricineae</taxon>
        <taxon>Hydnangiaceae</taxon>
        <taxon>Laccaria</taxon>
    </lineage>
</organism>